<dbReference type="STRING" id="1454004.AW11_01871"/>
<dbReference type="eggNOG" id="COG4974">
    <property type="taxonomic scope" value="Bacteria"/>
</dbReference>
<evidence type="ECO:0000256" key="1">
    <source>
        <dbReference type="ARBA" id="ARBA00008857"/>
    </source>
</evidence>
<evidence type="ECO:0000256" key="4">
    <source>
        <dbReference type="ARBA" id="ARBA00023172"/>
    </source>
</evidence>
<dbReference type="InterPro" id="IPR013762">
    <property type="entry name" value="Integrase-like_cat_sf"/>
</dbReference>
<proteinExistence type="inferred from homology"/>
<dbReference type="InterPro" id="IPR002104">
    <property type="entry name" value="Integrase_catalytic"/>
</dbReference>
<keyword evidence="4" id="KW-0233">DNA recombination</keyword>
<dbReference type="InterPro" id="IPR044068">
    <property type="entry name" value="CB"/>
</dbReference>
<dbReference type="Proteomes" id="UP000022141">
    <property type="component" value="Unassembled WGS sequence"/>
</dbReference>
<dbReference type="PATRIC" id="fig|1454004.3.peg.1932"/>
<evidence type="ECO:0000259" key="6">
    <source>
        <dbReference type="PROSITE" id="PS51898"/>
    </source>
</evidence>
<dbReference type="InterPro" id="IPR011010">
    <property type="entry name" value="DNA_brk_join_enz"/>
</dbReference>
<dbReference type="PANTHER" id="PTHR30349:SF64">
    <property type="entry name" value="PROPHAGE INTEGRASE INTD-RELATED"/>
    <property type="match status" value="1"/>
</dbReference>
<dbReference type="Pfam" id="PF13495">
    <property type="entry name" value="Phage_int_SAM_4"/>
    <property type="match status" value="1"/>
</dbReference>
<dbReference type="PROSITE" id="PS51900">
    <property type="entry name" value="CB"/>
    <property type="match status" value="1"/>
</dbReference>
<keyword evidence="3 5" id="KW-0238">DNA-binding</keyword>
<evidence type="ECO:0000313" key="9">
    <source>
        <dbReference type="Proteomes" id="UP000022141"/>
    </source>
</evidence>
<dbReference type="InterPro" id="IPR010998">
    <property type="entry name" value="Integrase_recombinase_N"/>
</dbReference>
<reference evidence="8" key="1">
    <citation type="submission" date="2014-02" db="EMBL/GenBank/DDBJ databases">
        <title>Expanding our view of genomic diversity in Candidatus Accumulibacter clades.</title>
        <authorList>
            <person name="Skennerton C.T."/>
            <person name="Barr J.J."/>
            <person name="Slater F.R."/>
            <person name="Bond P.L."/>
            <person name="Tyson G.W."/>
        </authorList>
    </citation>
    <scope>NUCLEOTIDE SEQUENCE [LARGE SCALE GENOMIC DNA]</scope>
</reference>
<accession>A0A011QIT8</accession>
<evidence type="ECO:0000256" key="5">
    <source>
        <dbReference type="PROSITE-ProRule" id="PRU01248"/>
    </source>
</evidence>
<dbReference type="InterPro" id="IPR050090">
    <property type="entry name" value="Tyrosine_recombinase_XerCD"/>
</dbReference>
<keyword evidence="2" id="KW-0229">DNA integration</keyword>
<evidence type="ECO:0000256" key="2">
    <source>
        <dbReference type="ARBA" id="ARBA00022908"/>
    </source>
</evidence>
<evidence type="ECO:0000259" key="7">
    <source>
        <dbReference type="PROSITE" id="PS51900"/>
    </source>
</evidence>
<dbReference type="GO" id="GO:0015074">
    <property type="term" value="P:DNA integration"/>
    <property type="evidence" value="ECO:0007669"/>
    <property type="project" value="UniProtKB-KW"/>
</dbReference>
<organism evidence="8 9">
    <name type="scientific">Accumulibacter regalis</name>
    <dbReference type="NCBI Taxonomy" id="522306"/>
    <lineage>
        <taxon>Bacteria</taxon>
        <taxon>Pseudomonadati</taxon>
        <taxon>Pseudomonadota</taxon>
        <taxon>Betaproteobacteria</taxon>
        <taxon>Candidatus Accumulibacter</taxon>
    </lineage>
</organism>
<dbReference type="EMBL" id="JEMY01000023">
    <property type="protein sequence ID" value="EXI88935.1"/>
    <property type="molecule type" value="Genomic_DNA"/>
</dbReference>
<dbReference type="Gene3D" id="1.10.150.130">
    <property type="match status" value="1"/>
</dbReference>
<sequence>MTPLRQRMLEDMSIRNLATNTQMSYVQQVAAYAKYFRRPPQELGPEDIRTYQLYLLETRKLAPSSIGLATGALRFLYKVTLKQPWAVEEIPMPKRPFKLPVILSREEVMHFLEAVSSLKHRTLLTAIYAAGLRVSEATHLKITDIDSQRMMLRVDQGKGQKDRYVMLSPRLLDTLRLYWKAARPTLWLFPGDLPDQPITRDAVGQACQKAHRASGIAKPITPHSLRHAFATHLLEAGTNVRTIQLLLGHRSLATTSRYLKVASSTVCATTSPFDLLPKVEEPPPLTPTPPAHF</sequence>
<comment type="similarity">
    <text evidence="1">Belongs to the 'phage' integrase family.</text>
</comment>
<dbReference type="InterPro" id="IPR004107">
    <property type="entry name" value="Integrase_SAM-like_N"/>
</dbReference>
<comment type="caution">
    <text evidence="8">The sequence shown here is derived from an EMBL/GenBank/DDBJ whole genome shotgun (WGS) entry which is preliminary data.</text>
</comment>
<dbReference type="GO" id="GO:0006310">
    <property type="term" value="P:DNA recombination"/>
    <property type="evidence" value="ECO:0007669"/>
    <property type="project" value="UniProtKB-KW"/>
</dbReference>
<name>A0A011QIT8_ACCRE</name>
<keyword evidence="9" id="KW-1185">Reference proteome</keyword>
<dbReference type="Gene3D" id="1.10.443.10">
    <property type="entry name" value="Intergrase catalytic core"/>
    <property type="match status" value="1"/>
</dbReference>
<feature type="domain" description="Core-binding (CB)" evidence="7">
    <location>
        <begin position="1"/>
        <end position="81"/>
    </location>
</feature>
<feature type="domain" description="Tyr recombinase" evidence="6">
    <location>
        <begin position="98"/>
        <end position="271"/>
    </location>
</feature>
<evidence type="ECO:0000256" key="3">
    <source>
        <dbReference type="ARBA" id="ARBA00023125"/>
    </source>
</evidence>
<dbReference type="CDD" id="cd01193">
    <property type="entry name" value="INT_IntI_C"/>
    <property type="match status" value="1"/>
</dbReference>
<dbReference type="GO" id="GO:0003677">
    <property type="term" value="F:DNA binding"/>
    <property type="evidence" value="ECO:0007669"/>
    <property type="project" value="UniProtKB-UniRule"/>
</dbReference>
<dbReference type="SUPFAM" id="SSF56349">
    <property type="entry name" value="DNA breaking-rejoining enzymes"/>
    <property type="match status" value="1"/>
</dbReference>
<dbReference type="PROSITE" id="PS51898">
    <property type="entry name" value="TYR_RECOMBINASE"/>
    <property type="match status" value="1"/>
</dbReference>
<evidence type="ECO:0000313" key="8">
    <source>
        <dbReference type="EMBL" id="EXI88935.1"/>
    </source>
</evidence>
<dbReference type="PANTHER" id="PTHR30349">
    <property type="entry name" value="PHAGE INTEGRASE-RELATED"/>
    <property type="match status" value="1"/>
</dbReference>
<dbReference type="Pfam" id="PF00589">
    <property type="entry name" value="Phage_integrase"/>
    <property type="match status" value="1"/>
</dbReference>
<gene>
    <name evidence="8" type="primary">xerD_1</name>
    <name evidence="8" type="ORF">AW11_01871</name>
</gene>
<protein>
    <submittedName>
        <fullName evidence="8">Tyrosine recombinase XerD</fullName>
    </submittedName>
</protein>
<dbReference type="AlphaFoldDB" id="A0A011QIT8"/>